<gene>
    <name evidence="6" type="ORF">COX64_03370</name>
</gene>
<dbReference type="InterPro" id="IPR035437">
    <property type="entry name" value="SNase_OB-fold_sf"/>
</dbReference>
<evidence type="ECO:0000259" key="5">
    <source>
        <dbReference type="PROSITE" id="PS50830"/>
    </source>
</evidence>
<dbReference type="Proteomes" id="UP000228952">
    <property type="component" value="Unassembled WGS sequence"/>
</dbReference>
<reference evidence="7" key="1">
    <citation type="submission" date="2017-09" db="EMBL/GenBank/DDBJ databases">
        <title>Depth-based differentiation of microbial function through sediment-hosted aquifers and enrichment of novel symbionts in the deep terrestrial subsurface.</title>
        <authorList>
            <person name="Probst A.J."/>
            <person name="Ladd B."/>
            <person name="Jarett J.K."/>
            <person name="Geller-Mcgrath D.E."/>
            <person name="Sieber C.M.K."/>
            <person name="Emerson J.B."/>
            <person name="Anantharaman K."/>
            <person name="Thomas B.C."/>
            <person name="Malmstrom R."/>
            <person name="Stieglmeier M."/>
            <person name="Klingl A."/>
            <person name="Woyke T."/>
            <person name="Ryan C.M."/>
            <person name="Banfield J.F."/>
        </authorList>
    </citation>
    <scope>NUCLEOTIDE SEQUENCE [LARGE SCALE GENOMIC DNA]</scope>
</reference>
<dbReference type="Gene3D" id="2.40.50.90">
    <property type="match status" value="1"/>
</dbReference>
<comment type="caution">
    <text evidence="6">The sequence shown here is derived from an EMBL/GenBank/DDBJ whole genome shotgun (WGS) entry which is preliminary data.</text>
</comment>
<dbReference type="SMART" id="SM00318">
    <property type="entry name" value="SNc"/>
    <property type="match status" value="1"/>
</dbReference>
<evidence type="ECO:0000313" key="7">
    <source>
        <dbReference type="Proteomes" id="UP000228952"/>
    </source>
</evidence>
<keyword evidence="4" id="KW-1133">Transmembrane helix</keyword>
<evidence type="ECO:0000256" key="2">
    <source>
        <dbReference type="ARBA" id="ARBA00022759"/>
    </source>
</evidence>
<dbReference type="PANTHER" id="PTHR12302:SF3">
    <property type="entry name" value="SERINE_THREONINE-PROTEIN KINASE 31"/>
    <property type="match status" value="1"/>
</dbReference>
<sequence>MSPEIRLKKNPLAIKRSLVETLLTLAVVAIVIGGYLQSRTKDLQTFELKYTQLEATGQLLYADTKLDSTTFEKATVISITDGDTIKIRRADDTEADIRYIGIDTPEIKHQEAGTDEPYGPQAAAFNSWLVLNKGVYIQKDTAETDKYGRLLRYVYLENGIMVNYALIRQGYATILTVPPNVAFQQQLYSAQELARNEGLGLFKPE</sequence>
<evidence type="ECO:0000256" key="1">
    <source>
        <dbReference type="ARBA" id="ARBA00022722"/>
    </source>
</evidence>
<dbReference type="PANTHER" id="PTHR12302">
    <property type="entry name" value="EBNA2 BINDING PROTEIN P100"/>
    <property type="match status" value="1"/>
</dbReference>
<dbReference type="Pfam" id="PF00565">
    <property type="entry name" value="SNase"/>
    <property type="match status" value="1"/>
</dbReference>
<proteinExistence type="predicted"/>
<dbReference type="GO" id="GO:0004519">
    <property type="term" value="F:endonuclease activity"/>
    <property type="evidence" value="ECO:0007669"/>
    <property type="project" value="UniProtKB-KW"/>
</dbReference>
<evidence type="ECO:0000256" key="4">
    <source>
        <dbReference type="SAM" id="Phobius"/>
    </source>
</evidence>
<dbReference type="EMBL" id="PFQB01000086">
    <property type="protein sequence ID" value="PJA13435.1"/>
    <property type="molecule type" value="Genomic_DNA"/>
</dbReference>
<feature type="domain" description="TNase-like" evidence="5">
    <location>
        <begin position="70"/>
        <end position="204"/>
    </location>
</feature>
<dbReference type="PROSITE" id="PS50830">
    <property type="entry name" value="TNASE_3"/>
    <property type="match status" value="1"/>
</dbReference>
<feature type="transmembrane region" description="Helical" evidence="4">
    <location>
        <begin position="21"/>
        <end position="38"/>
    </location>
</feature>
<accession>A0A2M7W1L9</accession>
<dbReference type="InterPro" id="IPR016071">
    <property type="entry name" value="Staphylococal_nuclease_OB-fold"/>
</dbReference>
<dbReference type="GO" id="GO:0016787">
    <property type="term" value="F:hydrolase activity"/>
    <property type="evidence" value="ECO:0007669"/>
    <property type="project" value="UniProtKB-KW"/>
</dbReference>
<organism evidence="6 7">
    <name type="scientific">Candidatus Dojkabacteria bacterium CG_4_10_14_0_2_um_filter_Dojkabacteria_WS6_41_15</name>
    <dbReference type="NCBI Taxonomy" id="2014249"/>
    <lineage>
        <taxon>Bacteria</taxon>
        <taxon>Candidatus Dojkabacteria</taxon>
    </lineage>
</organism>
<keyword evidence="3" id="KW-0378">Hydrolase</keyword>
<keyword evidence="1" id="KW-0540">Nuclease</keyword>
<keyword evidence="2" id="KW-0255">Endonuclease</keyword>
<name>A0A2M7W1L9_9BACT</name>
<dbReference type="AlphaFoldDB" id="A0A2M7W1L9"/>
<protein>
    <recommendedName>
        <fullName evidence="5">TNase-like domain-containing protein</fullName>
    </recommendedName>
</protein>
<evidence type="ECO:0000256" key="3">
    <source>
        <dbReference type="ARBA" id="ARBA00022801"/>
    </source>
</evidence>
<dbReference type="SUPFAM" id="SSF50199">
    <property type="entry name" value="Staphylococcal nuclease"/>
    <property type="match status" value="1"/>
</dbReference>
<keyword evidence="4" id="KW-0812">Transmembrane</keyword>
<evidence type="ECO:0000313" key="6">
    <source>
        <dbReference type="EMBL" id="PJA13435.1"/>
    </source>
</evidence>
<keyword evidence="4" id="KW-0472">Membrane</keyword>